<organism evidence="2 3">
    <name type="scientific">Streptomyces coryli</name>
    <dbReference type="NCBI Taxonomy" id="1128680"/>
    <lineage>
        <taxon>Bacteria</taxon>
        <taxon>Bacillati</taxon>
        <taxon>Actinomycetota</taxon>
        <taxon>Actinomycetes</taxon>
        <taxon>Kitasatosporales</taxon>
        <taxon>Streptomycetaceae</taxon>
        <taxon>Streptomyces</taxon>
    </lineage>
</organism>
<evidence type="ECO:0000313" key="2">
    <source>
        <dbReference type="EMBL" id="NGN65965.1"/>
    </source>
</evidence>
<sequence length="147" mass="16122">MPRSARRGGPINLRHLDVRPRAEHTRTTVQLGEAAQPIPLYVLGKTDHDGRQRMLKSAKALYAQLRTARVQLTVPLTTACRHAEAEQDELLKAYGEVAAEEDKIGGGDGDMKPTPLLQQIVEYRTGFTAHATHDCIGIPTSSRSITS</sequence>
<evidence type="ECO:0000313" key="3">
    <source>
        <dbReference type="Proteomes" id="UP000481583"/>
    </source>
</evidence>
<reference evidence="2 3" key="1">
    <citation type="submission" date="2020-02" db="EMBL/GenBank/DDBJ databases">
        <title>Whole-genome analyses of novel actinobacteria.</title>
        <authorList>
            <person name="Sahin N."/>
        </authorList>
    </citation>
    <scope>NUCLEOTIDE SEQUENCE [LARGE SCALE GENOMIC DNA]</scope>
    <source>
        <strain evidence="2 3">A7024</strain>
    </source>
</reference>
<dbReference type="RefSeq" id="WP_165238883.1">
    <property type="nucleotide sequence ID" value="NZ_JAAKZV010000078.1"/>
</dbReference>
<comment type="caution">
    <text evidence="2">The sequence shown here is derived from an EMBL/GenBank/DDBJ whole genome shotgun (WGS) entry which is preliminary data.</text>
</comment>
<dbReference type="EMBL" id="JAAKZV010000078">
    <property type="protein sequence ID" value="NGN65965.1"/>
    <property type="molecule type" value="Genomic_DNA"/>
</dbReference>
<dbReference type="PROSITE" id="PS51723">
    <property type="entry name" value="PEPTIDASE_M60"/>
    <property type="match status" value="1"/>
</dbReference>
<proteinExistence type="predicted"/>
<dbReference type="Gene3D" id="3.40.390.80">
    <property type="entry name" value="Peptidase M60, enhancin-like domain 2"/>
    <property type="match status" value="1"/>
</dbReference>
<evidence type="ECO:0000259" key="1">
    <source>
        <dbReference type="PROSITE" id="PS51723"/>
    </source>
</evidence>
<dbReference type="AlphaFoldDB" id="A0A6G4U156"/>
<gene>
    <name evidence="2" type="ORF">G5C51_18960</name>
</gene>
<dbReference type="Proteomes" id="UP000481583">
    <property type="component" value="Unassembled WGS sequence"/>
</dbReference>
<accession>A0A6G4U156</accession>
<dbReference type="InterPro" id="IPR031161">
    <property type="entry name" value="Peptidase_M60_dom"/>
</dbReference>
<protein>
    <recommendedName>
        <fullName evidence="1">Peptidase M60 domain-containing protein</fullName>
    </recommendedName>
</protein>
<dbReference type="Pfam" id="PF13402">
    <property type="entry name" value="Peptidase_M60"/>
    <property type="match status" value="1"/>
</dbReference>
<feature type="domain" description="Peptidase M60" evidence="1">
    <location>
        <begin position="1"/>
        <end position="147"/>
    </location>
</feature>
<name>A0A6G4U156_9ACTN</name>
<keyword evidence="3" id="KW-1185">Reference proteome</keyword>